<organism evidence="2 3">
    <name type="scientific">Waddlia chondrophila (strain ATCC VR-1470 / WSU 86-1044)</name>
    <dbReference type="NCBI Taxonomy" id="716544"/>
    <lineage>
        <taxon>Bacteria</taxon>
        <taxon>Pseudomonadati</taxon>
        <taxon>Chlamydiota</taxon>
        <taxon>Chlamydiia</taxon>
        <taxon>Parachlamydiales</taxon>
        <taxon>Waddliaceae</taxon>
        <taxon>Waddlia</taxon>
    </lineage>
</organism>
<reference evidence="2 3" key="1">
    <citation type="journal article" date="2010" name="PLoS ONE">
        <title>The Waddlia genome: a window into chlamydial biology.</title>
        <authorList>
            <person name="Bertelli C."/>
            <person name="Collyn F."/>
            <person name="Croxatto A."/>
            <person name="Ruckert C."/>
            <person name="Polkinghorne A."/>
            <person name="Kebbi-Beghdadi C."/>
            <person name="Goesmann A."/>
            <person name="Vaughan L."/>
            <person name="Greub G."/>
        </authorList>
    </citation>
    <scope>NUCLEOTIDE SEQUENCE [LARGE SCALE GENOMIC DNA]</scope>
    <source>
        <strain evidence="3">ATCC VR-1470 / WSU 86-1044</strain>
    </source>
</reference>
<dbReference type="RefSeq" id="WP_013181470.1">
    <property type="nucleotide sequence ID" value="NC_014225.1"/>
</dbReference>
<dbReference type="SUPFAM" id="SSF54427">
    <property type="entry name" value="NTF2-like"/>
    <property type="match status" value="1"/>
</dbReference>
<proteinExistence type="predicted"/>
<keyword evidence="3" id="KW-1185">Reference proteome</keyword>
<dbReference type="Proteomes" id="UP000001505">
    <property type="component" value="Chromosome"/>
</dbReference>
<accession>D6YUD1</accession>
<evidence type="ECO:0000259" key="1">
    <source>
        <dbReference type="Pfam" id="PF14534"/>
    </source>
</evidence>
<dbReference type="Gene3D" id="3.10.450.50">
    <property type="match status" value="1"/>
</dbReference>
<dbReference type="KEGG" id="wch:wcw_0370"/>
<dbReference type="STRING" id="716544.wcw_0370"/>
<dbReference type="InterPro" id="IPR027843">
    <property type="entry name" value="DUF4440"/>
</dbReference>
<dbReference type="AlphaFoldDB" id="D6YUD1"/>
<dbReference type="OrthoDB" id="7375616at2"/>
<name>D6YUD1_WADCW</name>
<dbReference type="HOGENOM" id="CLU_131376_0_0_0"/>
<gene>
    <name evidence="2" type="ordered locus">wcw_0370</name>
</gene>
<dbReference type="InterPro" id="IPR032710">
    <property type="entry name" value="NTF2-like_dom_sf"/>
</dbReference>
<protein>
    <recommendedName>
        <fullName evidence="1">DUF4440 domain-containing protein</fullName>
    </recommendedName>
</protein>
<evidence type="ECO:0000313" key="3">
    <source>
        <dbReference type="Proteomes" id="UP000001505"/>
    </source>
</evidence>
<sequence>MKSLFFSLVTMYLSLNSISALEHHDTPQSHAEILELLQKWPKDFNQKNIPAVCELFSPSLVASYPGAPDRDFEGMCQKLSESLSDPNKIYRYQLPEIEQIITVEDLAIVRLIWTLEVFDKNFELIERVKEKGLDVFCKQKDQGWKIIISYAYTLASSFPQQQ</sequence>
<dbReference type="eggNOG" id="COG4319">
    <property type="taxonomic scope" value="Bacteria"/>
</dbReference>
<dbReference type="Pfam" id="PF14534">
    <property type="entry name" value="DUF4440"/>
    <property type="match status" value="1"/>
</dbReference>
<feature type="domain" description="DUF4440" evidence="1">
    <location>
        <begin position="33"/>
        <end position="146"/>
    </location>
</feature>
<evidence type="ECO:0000313" key="2">
    <source>
        <dbReference type="EMBL" id="ADI37742.1"/>
    </source>
</evidence>
<dbReference type="EMBL" id="CP001928">
    <property type="protein sequence ID" value="ADI37742.1"/>
    <property type="molecule type" value="Genomic_DNA"/>
</dbReference>